<evidence type="ECO:0000313" key="2">
    <source>
        <dbReference type="EMBL" id="TWU19286.1"/>
    </source>
</evidence>
<dbReference type="CDD" id="cd06260">
    <property type="entry name" value="DUF820-like"/>
    <property type="match status" value="1"/>
</dbReference>
<dbReference type="Gene3D" id="3.90.1570.10">
    <property type="entry name" value="tt1808, chain A"/>
    <property type="match status" value="1"/>
</dbReference>
<dbReference type="Pfam" id="PF05685">
    <property type="entry name" value="Uma2"/>
    <property type="match status" value="1"/>
</dbReference>
<reference evidence="2 3" key="1">
    <citation type="journal article" date="2020" name="Antonie Van Leeuwenhoek">
        <title>Rhodopirellula heiligendammensis sp. nov., Rhodopirellula pilleata sp. nov., and Rhodopirellula solitaria sp. nov. isolated from natural or artificial marine surfaces in Northern Germany and California, USA, and emended description of the genus Rhodopirellula.</title>
        <authorList>
            <person name="Kallscheuer N."/>
            <person name="Wiegand S."/>
            <person name="Jogler M."/>
            <person name="Boedeker C."/>
            <person name="Peeters S.H."/>
            <person name="Rast P."/>
            <person name="Heuer A."/>
            <person name="Jetten M.S.M."/>
            <person name="Rohde M."/>
            <person name="Jogler C."/>
        </authorList>
    </citation>
    <scope>NUCLEOTIDE SEQUENCE [LARGE SCALE GENOMIC DNA]</scope>
    <source>
        <strain evidence="2 3">Poly21</strain>
    </source>
</reference>
<dbReference type="SUPFAM" id="SSF52980">
    <property type="entry name" value="Restriction endonuclease-like"/>
    <property type="match status" value="1"/>
</dbReference>
<gene>
    <name evidence="2" type="ORF">Poly21_14580</name>
</gene>
<dbReference type="InterPro" id="IPR012296">
    <property type="entry name" value="Nuclease_put_TT1808"/>
</dbReference>
<dbReference type="InterPro" id="IPR008538">
    <property type="entry name" value="Uma2"/>
</dbReference>
<organism evidence="2 3">
    <name type="scientific">Allorhodopirellula heiligendammensis</name>
    <dbReference type="NCBI Taxonomy" id="2714739"/>
    <lineage>
        <taxon>Bacteria</taxon>
        <taxon>Pseudomonadati</taxon>
        <taxon>Planctomycetota</taxon>
        <taxon>Planctomycetia</taxon>
        <taxon>Pirellulales</taxon>
        <taxon>Pirellulaceae</taxon>
        <taxon>Allorhodopirellula</taxon>
    </lineage>
</organism>
<dbReference type="PANTHER" id="PTHR34107">
    <property type="entry name" value="SLL0198 PROTEIN-RELATED"/>
    <property type="match status" value="1"/>
</dbReference>
<dbReference type="AlphaFoldDB" id="A0A5C6C775"/>
<proteinExistence type="predicted"/>
<dbReference type="PANTHER" id="PTHR34107:SF1">
    <property type="entry name" value="SLL0198 PROTEIN"/>
    <property type="match status" value="1"/>
</dbReference>
<name>A0A5C6C775_9BACT</name>
<feature type="domain" description="Putative restriction endonuclease" evidence="1">
    <location>
        <begin position="6"/>
        <end position="71"/>
    </location>
</feature>
<dbReference type="EMBL" id="SJPU01000001">
    <property type="protein sequence ID" value="TWU19286.1"/>
    <property type="molecule type" value="Genomic_DNA"/>
</dbReference>
<sequence length="86" mass="9931">MAFVNWSRLPGGRVPERPIPDLVPNFVIEVLSQGNTRGEMARKRGEYFHAGVEFVWLIDPRSRSVAVFKSADKFRLIRLKRSQKAF</sequence>
<evidence type="ECO:0000313" key="3">
    <source>
        <dbReference type="Proteomes" id="UP000319908"/>
    </source>
</evidence>
<dbReference type="Proteomes" id="UP000319908">
    <property type="component" value="Unassembled WGS sequence"/>
</dbReference>
<accession>A0A5C6C775</accession>
<dbReference type="OrthoDB" id="1807117at2"/>
<protein>
    <recommendedName>
        <fullName evidence="1">Putative restriction endonuclease domain-containing protein</fullName>
    </recommendedName>
</protein>
<keyword evidence="3" id="KW-1185">Reference proteome</keyword>
<dbReference type="InterPro" id="IPR011335">
    <property type="entry name" value="Restrct_endonuc-II-like"/>
</dbReference>
<evidence type="ECO:0000259" key="1">
    <source>
        <dbReference type="Pfam" id="PF05685"/>
    </source>
</evidence>
<comment type="caution">
    <text evidence="2">The sequence shown here is derived from an EMBL/GenBank/DDBJ whole genome shotgun (WGS) entry which is preliminary data.</text>
</comment>